<evidence type="ECO:0000313" key="3">
    <source>
        <dbReference type="EMBL" id="SKC76461.1"/>
    </source>
</evidence>
<keyword evidence="4" id="KW-1185">Reference proteome</keyword>
<dbReference type="OrthoDB" id="9789125at2"/>
<dbReference type="InterPro" id="IPR052198">
    <property type="entry name" value="IorB_Oxidoreductase"/>
</dbReference>
<protein>
    <submittedName>
        <fullName evidence="3">Indolepyruvate ferredoxin oxidoreductase beta subunit</fullName>
    </submittedName>
</protein>
<dbReference type="Gene3D" id="3.40.920.10">
    <property type="entry name" value="Pyruvate-ferredoxin oxidoreductase, PFOR, domain III"/>
    <property type="match status" value="1"/>
</dbReference>
<dbReference type="GO" id="GO:0016903">
    <property type="term" value="F:oxidoreductase activity, acting on the aldehyde or oxo group of donors"/>
    <property type="evidence" value="ECO:0007669"/>
    <property type="project" value="InterPro"/>
</dbReference>
<dbReference type="PANTHER" id="PTHR43854:SF1">
    <property type="entry name" value="INDOLEPYRUVATE OXIDOREDUCTASE SUBUNIT IORB"/>
    <property type="match status" value="1"/>
</dbReference>
<keyword evidence="3" id="KW-0670">Pyruvate</keyword>
<dbReference type="Pfam" id="PF01558">
    <property type="entry name" value="POR"/>
    <property type="match status" value="1"/>
</dbReference>
<feature type="domain" description="Pyruvate/ketoisovalerate oxidoreductase catalytic" evidence="2">
    <location>
        <begin position="13"/>
        <end position="189"/>
    </location>
</feature>
<gene>
    <name evidence="3" type="ORF">SAMN02194393_02990</name>
</gene>
<name>A0A1T5LKE1_9FIRM</name>
<accession>A0A1T5LKE1</accession>
<evidence type="ECO:0000259" key="2">
    <source>
        <dbReference type="Pfam" id="PF01558"/>
    </source>
</evidence>
<dbReference type="RefSeq" id="WP_079492667.1">
    <property type="nucleotide sequence ID" value="NZ_FUZT01000007.1"/>
</dbReference>
<dbReference type="Proteomes" id="UP000190285">
    <property type="component" value="Unassembled WGS sequence"/>
</dbReference>
<sequence length="194" mass="21896">MTEISNFIICGVGGQGIVLTSDIISNTFLESGWDVKATDIIGLGQRGGSVVTHVRVGNDIISPLIKKGKADIILAFEKYESLRWCNYLKEDGELIINNKSIIPTSVTEKIEKDIDLNVLLDKLNYKNSLVDISIKLENNGINAKCTNLFMVGILSRKTNIKYKLWEEIIKRNVKKEFREDNIRAFKMGRNLFIS</sequence>
<dbReference type="EMBL" id="FUZT01000007">
    <property type="protein sequence ID" value="SKC76461.1"/>
    <property type="molecule type" value="Genomic_DNA"/>
</dbReference>
<dbReference type="SUPFAM" id="SSF53323">
    <property type="entry name" value="Pyruvate-ferredoxin oxidoreductase, PFOR, domain III"/>
    <property type="match status" value="1"/>
</dbReference>
<organism evidence="3 4">
    <name type="scientific">Maledivibacter halophilus</name>
    <dbReference type="NCBI Taxonomy" id="36842"/>
    <lineage>
        <taxon>Bacteria</taxon>
        <taxon>Bacillati</taxon>
        <taxon>Bacillota</taxon>
        <taxon>Clostridia</taxon>
        <taxon>Peptostreptococcales</taxon>
        <taxon>Caminicellaceae</taxon>
        <taxon>Maledivibacter</taxon>
    </lineage>
</organism>
<dbReference type="STRING" id="36842.SAMN02194393_02990"/>
<keyword evidence="1" id="KW-0560">Oxidoreductase</keyword>
<reference evidence="3 4" key="1">
    <citation type="submission" date="2017-02" db="EMBL/GenBank/DDBJ databases">
        <authorList>
            <person name="Peterson S.W."/>
        </authorList>
    </citation>
    <scope>NUCLEOTIDE SEQUENCE [LARGE SCALE GENOMIC DNA]</scope>
    <source>
        <strain evidence="3 4">M1</strain>
    </source>
</reference>
<dbReference type="PANTHER" id="PTHR43854">
    <property type="entry name" value="INDOLEPYRUVATE OXIDOREDUCTASE SUBUNIT IORB"/>
    <property type="match status" value="1"/>
</dbReference>
<proteinExistence type="predicted"/>
<dbReference type="InterPro" id="IPR002869">
    <property type="entry name" value="Pyrv_flavodox_OxRed_cen"/>
</dbReference>
<evidence type="ECO:0000256" key="1">
    <source>
        <dbReference type="ARBA" id="ARBA00023002"/>
    </source>
</evidence>
<dbReference type="InterPro" id="IPR019752">
    <property type="entry name" value="Pyrv/ketoisovalerate_OxRed_cat"/>
</dbReference>
<dbReference type="AlphaFoldDB" id="A0A1T5LKE1"/>
<evidence type="ECO:0000313" key="4">
    <source>
        <dbReference type="Proteomes" id="UP000190285"/>
    </source>
</evidence>